<reference evidence="2" key="1">
    <citation type="journal article" date="2020" name="Nature">
        <title>Giant virus diversity and host interactions through global metagenomics.</title>
        <authorList>
            <person name="Schulz F."/>
            <person name="Roux S."/>
            <person name="Paez-Espino D."/>
            <person name="Jungbluth S."/>
            <person name="Walsh D.A."/>
            <person name="Denef V.J."/>
            <person name="McMahon K.D."/>
            <person name="Konstantinidis K.T."/>
            <person name="Eloe-Fadrosh E.A."/>
            <person name="Kyrpides N.C."/>
            <person name="Woyke T."/>
        </authorList>
    </citation>
    <scope>NUCLEOTIDE SEQUENCE</scope>
    <source>
        <strain evidence="2">GVMAG-M-3300020166-18</strain>
    </source>
</reference>
<dbReference type="EMBL" id="MN739271">
    <property type="protein sequence ID" value="QHS96545.1"/>
    <property type="molecule type" value="Genomic_DNA"/>
</dbReference>
<organism evidence="2">
    <name type="scientific">viral metagenome</name>
    <dbReference type="NCBI Taxonomy" id="1070528"/>
    <lineage>
        <taxon>unclassified sequences</taxon>
        <taxon>metagenomes</taxon>
        <taxon>organismal metagenomes</taxon>
    </lineage>
</organism>
<feature type="region of interest" description="Disordered" evidence="1">
    <location>
        <begin position="39"/>
        <end position="74"/>
    </location>
</feature>
<name>A0A6C0BVT4_9ZZZZ</name>
<evidence type="ECO:0000256" key="1">
    <source>
        <dbReference type="SAM" id="MobiDB-lite"/>
    </source>
</evidence>
<dbReference type="AlphaFoldDB" id="A0A6C0BVT4"/>
<evidence type="ECO:0000313" key="2">
    <source>
        <dbReference type="EMBL" id="QHS96545.1"/>
    </source>
</evidence>
<proteinExistence type="predicted"/>
<protein>
    <submittedName>
        <fullName evidence="2">Uncharacterized protein</fullName>
    </submittedName>
</protein>
<sequence>MNPFGLKMFNPMNWLILKPSTIRDTLICDNQSIDSEEFFDKDSARPKKRVRSPNRQTKKFKGKRFNKTKGQKRK</sequence>
<feature type="compositionally biased region" description="Basic residues" evidence="1">
    <location>
        <begin position="46"/>
        <end position="74"/>
    </location>
</feature>
<accession>A0A6C0BVT4</accession>